<organism evidence="1 2">
    <name type="scientific">Naganishia vaughanmartiniae</name>
    <dbReference type="NCBI Taxonomy" id="1424756"/>
    <lineage>
        <taxon>Eukaryota</taxon>
        <taxon>Fungi</taxon>
        <taxon>Dikarya</taxon>
        <taxon>Basidiomycota</taxon>
        <taxon>Agaricomycotina</taxon>
        <taxon>Tremellomycetes</taxon>
        <taxon>Filobasidiales</taxon>
        <taxon>Filobasidiaceae</taxon>
        <taxon>Naganishia</taxon>
    </lineage>
</organism>
<gene>
    <name evidence="1" type="ORF">QFC22_004926</name>
</gene>
<keyword evidence="2" id="KW-1185">Reference proteome</keyword>
<proteinExistence type="predicted"/>
<dbReference type="Proteomes" id="UP001243375">
    <property type="component" value="Unassembled WGS sequence"/>
</dbReference>
<name>A0ACC2WXN1_9TREE</name>
<accession>A0ACC2WXN1</accession>
<reference evidence="1" key="1">
    <citation type="submission" date="2023-04" db="EMBL/GenBank/DDBJ databases">
        <title>Draft Genome sequencing of Naganishia species isolated from polar environments using Oxford Nanopore Technology.</title>
        <authorList>
            <person name="Leo P."/>
            <person name="Venkateswaran K."/>
        </authorList>
    </citation>
    <scope>NUCLEOTIDE SEQUENCE</scope>
    <source>
        <strain evidence="1">MNA-CCFEE 5425</strain>
    </source>
</reference>
<sequence length="178" mass="20002">MYRNTLKPAESDWKVYLYGANPSLEDEEMPFALTPCDSDLSLAIFGNEAAANVVEAPTKKVAALYNQRNAEITALGIPLSRSDKDIEIRIARRETPFLSVDDEIFFEPGRLPFEYRLTVYEEDGDMSMLLDESLLTDEKPLGLQSSESNMVIKFATIGDTTFSDMEMLTDEIAPMLCH</sequence>
<dbReference type="EMBL" id="JASBWU010000014">
    <property type="protein sequence ID" value="KAJ9116484.1"/>
    <property type="molecule type" value="Genomic_DNA"/>
</dbReference>
<protein>
    <submittedName>
        <fullName evidence="1">Uncharacterized protein</fullName>
    </submittedName>
</protein>
<evidence type="ECO:0000313" key="1">
    <source>
        <dbReference type="EMBL" id="KAJ9116484.1"/>
    </source>
</evidence>
<comment type="caution">
    <text evidence="1">The sequence shown here is derived from an EMBL/GenBank/DDBJ whole genome shotgun (WGS) entry which is preliminary data.</text>
</comment>
<evidence type="ECO:0000313" key="2">
    <source>
        <dbReference type="Proteomes" id="UP001243375"/>
    </source>
</evidence>